<dbReference type="Proteomes" id="UP000287798">
    <property type="component" value="Unassembled WGS sequence"/>
</dbReference>
<comment type="caution">
    <text evidence="1">The sequence shown here is derived from an EMBL/GenBank/DDBJ whole genome shotgun (WGS) entry which is preliminary data.</text>
</comment>
<accession>A0A426QL09</accession>
<evidence type="ECO:0000313" key="1">
    <source>
        <dbReference type="EMBL" id="RRQ22442.1"/>
    </source>
</evidence>
<gene>
    <name evidence="1" type="ORF">D6C00_11145</name>
</gene>
<evidence type="ECO:0000313" key="2">
    <source>
        <dbReference type="Proteomes" id="UP000287798"/>
    </source>
</evidence>
<name>A0A426QL09_9GAMM</name>
<reference evidence="1 2" key="1">
    <citation type="journal article" date="2010" name="Int. J. Syst. Evol. Microbiol.">
        <title>Thiohalobacter thiocyanaticus gen. nov., sp. nov., a moderately halophilic, sulfur-oxidizing gammaproteobacterium from hypersaline lakes, that utilizes thiocyanate.</title>
        <authorList>
            <person name="Sorokin D.Y."/>
            <person name="Kovaleva O.L."/>
            <person name="Tourova T.P."/>
            <person name="Muyzer G."/>
        </authorList>
    </citation>
    <scope>NUCLEOTIDE SEQUENCE [LARGE SCALE GENOMIC DNA]</scope>
    <source>
        <strain evidence="1 2">Hrh1</strain>
    </source>
</reference>
<sequence>MPRARANAIVEELSARGVEDYFVGRQNIISLGVFSDRATAERRREQIEAYGYTPELEQRFRTTSLYWLDLKAPEPDLPTEAQWNDWLSQYPDVRREVKPCP</sequence>
<proteinExistence type="predicted"/>
<protein>
    <submittedName>
        <fullName evidence="1">SPOR domain-containing protein</fullName>
    </submittedName>
</protein>
<dbReference type="EMBL" id="QZMU01000001">
    <property type="protein sequence ID" value="RRQ22442.1"/>
    <property type="molecule type" value="Genomic_DNA"/>
</dbReference>
<dbReference type="AlphaFoldDB" id="A0A426QL09"/>
<keyword evidence="2" id="KW-1185">Reference proteome</keyword>
<organism evidence="1 2">
    <name type="scientific">Thiohalobacter thiocyanaticus</name>
    <dbReference type="NCBI Taxonomy" id="585455"/>
    <lineage>
        <taxon>Bacteria</taxon>
        <taxon>Pseudomonadati</taxon>
        <taxon>Pseudomonadota</taxon>
        <taxon>Gammaproteobacteria</taxon>
        <taxon>Thiohalobacterales</taxon>
        <taxon>Thiohalobacteraceae</taxon>
        <taxon>Thiohalobacter</taxon>
    </lineage>
</organism>